<feature type="domain" description="ATP-grasp" evidence="3">
    <location>
        <begin position="198"/>
        <end position="387"/>
    </location>
</feature>
<evidence type="ECO:0000259" key="3">
    <source>
        <dbReference type="PROSITE" id="PS50975"/>
    </source>
</evidence>
<organism evidence="4">
    <name type="scientific">Nostoc commune KU002</name>
    <dbReference type="NCBI Taxonomy" id="450202"/>
    <lineage>
        <taxon>Bacteria</taxon>
        <taxon>Bacillati</taxon>
        <taxon>Cyanobacteriota</taxon>
        <taxon>Cyanophyceae</taxon>
        <taxon>Nostocales</taxon>
        <taxon>Nostocaceae</taxon>
        <taxon>Nostoc</taxon>
    </lineage>
</organism>
<accession>A0A2Z5VN68</accession>
<proteinExistence type="predicted"/>
<dbReference type="Gene3D" id="3.30.470.20">
    <property type="entry name" value="ATP-grasp fold, B domain"/>
    <property type="match status" value="1"/>
</dbReference>
<dbReference type="GO" id="GO:0046872">
    <property type="term" value="F:metal ion binding"/>
    <property type="evidence" value="ECO:0007669"/>
    <property type="project" value="InterPro"/>
</dbReference>
<protein>
    <submittedName>
        <fullName evidence="4">ATP-grasp domain containing protein</fullName>
    </submittedName>
</protein>
<sequence>MHFNCGAEKLMAQSISLSLPKSTTPSTGVRIKIVALFKTLGTLTLLLIALPINAFIVLLSLLWSIPFTKKPAVAAHPQNILVSGGKMTKALQLARSFHAAGHRVILVEGHKYWLSGHRFSKAVSRFYTVPAPQDDPEGYTQALLEIVKQEKIDIYVPVCSPIASYYDSLAKPALSEYCEVFHFDADITKMLDDKFAFTDQARSLGLSVPKSFKITDPEQVINFDFSKETRKYILKSISYDSVRRLNLTKLPCDTPEETAAFVNSLPISPEKPWIMQEFIPGKELCTHSTVRDGELRLHCCSDSSAFQINYENVENPQIREWVQHFVKSLGLTGQVSFDFIQAEDGTAYAIECNPRTHSAITMFYNHPSVAEAYFGKTPLAAPLEPLADSKPTYWVYHEIWRLTGIRSGKQLQTWFTRLVRGTDAIYKIDDPLPFLTLHHWQIALLLLQNLQQLKGWVKIDFNIGKLVELGGD</sequence>
<reference evidence="4" key="1">
    <citation type="submission" date="2015-12" db="EMBL/GenBank/DDBJ databases">
        <title>Nucleotide sequence of the mysABCD genes of Nostoc commune.</title>
        <authorList>
            <person name="Sakamoto K."/>
            <person name="Sakamoto T."/>
        </authorList>
    </citation>
    <scope>NUCLEOTIDE SEQUENCE</scope>
    <source>
        <strain evidence="4">KU002</strain>
    </source>
</reference>
<dbReference type="InterPro" id="IPR011761">
    <property type="entry name" value="ATP-grasp"/>
</dbReference>
<gene>
    <name evidence="4" type="primary">mysC</name>
</gene>
<dbReference type="NCBIfam" id="NF005315">
    <property type="entry name" value="PRK06849.1"/>
    <property type="match status" value="1"/>
</dbReference>
<keyword evidence="1" id="KW-0067">ATP-binding</keyword>
<keyword evidence="2" id="KW-0812">Transmembrane</keyword>
<evidence type="ECO:0000256" key="1">
    <source>
        <dbReference type="PROSITE-ProRule" id="PRU00409"/>
    </source>
</evidence>
<keyword evidence="2" id="KW-0472">Membrane</keyword>
<dbReference type="Pfam" id="PF02655">
    <property type="entry name" value="ATP-grasp_3"/>
    <property type="match status" value="1"/>
</dbReference>
<name>A0A2Z5VN68_NOSCO</name>
<dbReference type="Gene3D" id="3.40.50.20">
    <property type="match status" value="1"/>
</dbReference>
<dbReference type="InterPro" id="IPR003806">
    <property type="entry name" value="ATP-grasp_PylC-type"/>
</dbReference>
<keyword evidence="2" id="KW-1133">Transmembrane helix</keyword>
<dbReference type="EMBL" id="LC102213">
    <property type="protein sequence ID" value="BBB38338.1"/>
    <property type="molecule type" value="Genomic_DNA"/>
</dbReference>
<dbReference type="AlphaFoldDB" id="A0A2Z5VN68"/>
<feature type="transmembrane region" description="Helical" evidence="2">
    <location>
        <begin position="40"/>
        <end position="63"/>
    </location>
</feature>
<keyword evidence="1" id="KW-0547">Nucleotide-binding</keyword>
<dbReference type="GO" id="GO:0005524">
    <property type="term" value="F:ATP binding"/>
    <property type="evidence" value="ECO:0007669"/>
    <property type="project" value="UniProtKB-UniRule"/>
</dbReference>
<dbReference type="SUPFAM" id="SSF56059">
    <property type="entry name" value="Glutathione synthetase ATP-binding domain-like"/>
    <property type="match status" value="1"/>
</dbReference>
<dbReference type="PROSITE" id="PS50975">
    <property type="entry name" value="ATP_GRASP"/>
    <property type="match status" value="1"/>
</dbReference>
<evidence type="ECO:0000313" key="4">
    <source>
        <dbReference type="EMBL" id="BBB38338.1"/>
    </source>
</evidence>
<evidence type="ECO:0000256" key="2">
    <source>
        <dbReference type="SAM" id="Phobius"/>
    </source>
</evidence>